<dbReference type="GO" id="GO:0003677">
    <property type="term" value="F:DNA binding"/>
    <property type="evidence" value="ECO:0007669"/>
    <property type="project" value="UniProtKB-KW"/>
</dbReference>
<sequence length="171" mass="18829">MTATPSSRKPRRTASAQPASDGPTLDLERYVPAFITFIANKLSNSATAFYQSNFGVNVTEWRMMSLLAIEPGIPASRICQVIGFNKGPVSRTLADMQQRGLIAIRTDPDDARTHSISLTKKGRATHDRVIIAALERERRLMSCLSHAEREVLIDLLRRLHNNLGAVTGDGT</sequence>
<dbReference type="SUPFAM" id="SSF46785">
    <property type="entry name" value="Winged helix' DNA-binding domain"/>
    <property type="match status" value="1"/>
</dbReference>
<accession>A0A933VUM4</accession>
<evidence type="ECO:0000256" key="3">
    <source>
        <dbReference type="ARBA" id="ARBA00023163"/>
    </source>
</evidence>
<dbReference type="GO" id="GO:0003700">
    <property type="term" value="F:DNA-binding transcription factor activity"/>
    <property type="evidence" value="ECO:0007669"/>
    <property type="project" value="InterPro"/>
</dbReference>
<dbReference type="PANTHER" id="PTHR35790">
    <property type="entry name" value="HTH-TYPE TRANSCRIPTIONAL REGULATOR PCHR"/>
    <property type="match status" value="1"/>
</dbReference>
<evidence type="ECO:0000313" key="7">
    <source>
        <dbReference type="Proteomes" id="UP000782519"/>
    </source>
</evidence>
<keyword evidence="3" id="KW-0804">Transcription</keyword>
<dbReference type="PRINTS" id="PR00598">
    <property type="entry name" value="HTHMARR"/>
</dbReference>
<gene>
    <name evidence="6" type="ORF">HZA66_11180</name>
</gene>
<dbReference type="PANTHER" id="PTHR35790:SF4">
    <property type="entry name" value="HTH-TYPE TRANSCRIPTIONAL REGULATOR PCHR"/>
    <property type="match status" value="1"/>
</dbReference>
<organism evidence="6 7">
    <name type="scientific">Rhodopseudomonas palustris</name>
    <dbReference type="NCBI Taxonomy" id="1076"/>
    <lineage>
        <taxon>Bacteria</taxon>
        <taxon>Pseudomonadati</taxon>
        <taxon>Pseudomonadota</taxon>
        <taxon>Alphaproteobacteria</taxon>
        <taxon>Hyphomicrobiales</taxon>
        <taxon>Nitrobacteraceae</taxon>
        <taxon>Rhodopseudomonas</taxon>
    </lineage>
</organism>
<dbReference type="EMBL" id="JACRJB010000028">
    <property type="protein sequence ID" value="MBI5129994.1"/>
    <property type="molecule type" value="Genomic_DNA"/>
</dbReference>
<dbReference type="Pfam" id="PF12802">
    <property type="entry name" value="MarR_2"/>
    <property type="match status" value="1"/>
</dbReference>
<feature type="domain" description="HTH marR-type" evidence="5">
    <location>
        <begin position="24"/>
        <end position="161"/>
    </location>
</feature>
<dbReference type="PROSITE" id="PS50995">
    <property type="entry name" value="HTH_MARR_2"/>
    <property type="match status" value="1"/>
</dbReference>
<dbReference type="Proteomes" id="UP000782519">
    <property type="component" value="Unassembled WGS sequence"/>
</dbReference>
<evidence type="ECO:0000256" key="4">
    <source>
        <dbReference type="SAM" id="MobiDB-lite"/>
    </source>
</evidence>
<proteinExistence type="predicted"/>
<keyword evidence="2" id="KW-0238">DNA-binding</keyword>
<keyword evidence="1" id="KW-0805">Transcription regulation</keyword>
<reference evidence="6" key="1">
    <citation type="submission" date="2020-07" db="EMBL/GenBank/DDBJ databases">
        <title>Huge and variable diversity of episymbiotic CPR bacteria and DPANN archaea in groundwater ecosystems.</title>
        <authorList>
            <person name="He C.Y."/>
            <person name="Keren R."/>
            <person name="Whittaker M."/>
            <person name="Farag I.F."/>
            <person name="Doudna J."/>
            <person name="Cate J.H.D."/>
            <person name="Banfield J.F."/>
        </authorList>
    </citation>
    <scope>NUCLEOTIDE SEQUENCE</scope>
    <source>
        <strain evidence="6">NC_groundwater_1818_Pr3_B-0.1um_66_35</strain>
    </source>
</reference>
<protein>
    <submittedName>
        <fullName evidence="6">Winged helix-turn-helix transcriptional regulator</fullName>
    </submittedName>
</protein>
<dbReference type="InterPro" id="IPR036390">
    <property type="entry name" value="WH_DNA-bd_sf"/>
</dbReference>
<dbReference type="InterPro" id="IPR036388">
    <property type="entry name" value="WH-like_DNA-bd_sf"/>
</dbReference>
<evidence type="ECO:0000256" key="1">
    <source>
        <dbReference type="ARBA" id="ARBA00023015"/>
    </source>
</evidence>
<dbReference type="InterPro" id="IPR052067">
    <property type="entry name" value="Metal_resp_HTH_trans_reg"/>
</dbReference>
<dbReference type="AlphaFoldDB" id="A0A933VUM4"/>
<dbReference type="Gene3D" id="1.10.10.10">
    <property type="entry name" value="Winged helix-like DNA-binding domain superfamily/Winged helix DNA-binding domain"/>
    <property type="match status" value="1"/>
</dbReference>
<evidence type="ECO:0000259" key="5">
    <source>
        <dbReference type="PROSITE" id="PS50995"/>
    </source>
</evidence>
<dbReference type="InterPro" id="IPR000835">
    <property type="entry name" value="HTH_MarR-typ"/>
</dbReference>
<name>A0A933VUM4_RHOPL</name>
<dbReference type="SMART" id="SM00347">
    <property type="entry name" value="HTH_MARR"/>
    <property type="match status" value="1"/>
</dbReference>
<evidence type="ECO:0000313" key="6">
    <source>
        <dbReference type="EMBL" id="MBI5129994.1"/>
    </source>
</evidence>
<evidence type="ECO:0000256" key="2">
    <source>
        <dbReference type="ARBA" id="ARBA00023125"/>
    </source>
</evidence>
<feature type="region of interest" description="Disordered" evidence="4">
    <location>
        <begin position="1"/>
        <end position="23"/>
    </location>
</feature>
<comment type="caution">
    <text evidence="6">The sequence shown here is derived from an EMBL/GenBank/DDBJ whole genome shotgun (WGS) entry which is preliminary data.</text>
</comment>